<gene>
    <name evidence="1" type="ORF">JVT61DRAFT_10633</name>
</gene>
<keyword evidence="2" id="KW-1185">Reference proteome</keyword>
<dbReference type="EMBL" id="JAGFBS010000040">
    <property type="protein sequence ID" value="KAG6371092.1"/>
    <property type="molecule type" value="Genomic_DNA"/>
</dbReference>
<protein>
    <recommendedName>
        <fullName evidence="3">F-box domain-containing protein</fullName>
    </recommendedName>
</protein>
<evidence type="ECO:0000313" key="2">
    <source>
        <dbReference type="Proteomes" id="UP000683000"/>
    </source>
</evidence>
<organism evidence="1 2">
    <name type="scientific">Boletus reticuloceps</name>
    <dbReference type="NCBI Taxonomy" id="495285"/>
    <lineage>
        <taxon>Eukaryota</taxon>
        <taxon>Fungi</taxon>
        <taxon>Dikarya</taxon>
        <taxon>Basidiomycota</taxon>
        <taxon>Agaricomycotina</taxon>
        <taxon>Agaricomycetes</taxon>
        <taxon>Agaricomycetidae</taxon>
        <taxon>Boletales</taxon>
        <taxon>Boletineae</taxon>
        <taxon>Boletaceae</taxon>
        <taxon>Boletoideae</taxon>
        <taxon>Boletus</taxon>
    </lineage>
</organism>
<dbReference type="InterPro" id="IPR032675">
    <property type="entry name" value="LRR_dom_sf"/>
</dbReference>
<comment type="caution">
    <text evidence="1">The sequence shown here is derived from an EMBL/GenBank/DDBJ whole genome shotgun (WGS) entry which is preliminary data.</text>
</comment>
<reference evidence="1" key="1">
    <citation type="submission" date="2021-03" db="EMBL/GenBank/DDBJ databases">
        <title>Evolutionary innovations through gain and loss of genes in the ectomycorrhizal Boletales.</title>
        <authorList>
            <person name="Wu G."/>
            <person name="Miyauchi S."/>
            <person name="Morin E."/>
            <person name="Yang Z.-L."/>
            <person name="Xu J."/>
            <person name="Martin F.M."/>
        </authorList>
    </citation>
    <scope>NUCLEOTIDE SEQUENCE</scope>
    <source>
        <strain evidence="1">BR01</strain>
    </source>
</reference>
<sequence>MHRCLTIDEILTIIFQHAFIILKPEPKSREFRDRRTLARLARTCHYFLEPALNVLYYEINDPLWLIKCMPDDLWVVNGKQLSFRRAMQQSDWDIFLRYARRVRSLEFDRQCISTTDVNVYVALAKPPSPIVIFPRLVHFRCGEYRPEAIPFLHHLLQPTVVHVDIDNLMANSLTFSLLPLLPSRCPRIKQIMAFRNFVFQRGDRALETFSKVLCQLTELQALRCAELPEESVLHLSQLPNLKILRMDLRLVSLDHLESAFGRTRFPVLREVLISAPSMSHSLRFLKFIQSTSVDTINLNVDDETCAADYNAIFTAWASNPSYRNLSVVDISEMQVWRDYDDKHIIDITTLRPLFQLKHITSLKLETLCTFDLDNAAIKEIAMAWPHLETLDLSIRECGWEIPSKVTLPGLLPLLQHCPNLALLGLVVDATVLPIASTRLPGAGVQNTSLESLWLADSKITRPSLVASFLSAVAPNMEQIVSWNTPLLSGRSGKDKYLKRWKEVEKLVRQFTLVRRQERAWAGRWHREGCQDVLFKEVEEEAVQVYDSEPEPPTDSEDDDEFEYCYIADVF</sequence>
<proteinExistence type="predicted"/>
<evidence type="ECO:0000313" key="1">
    <source>
        <dbReference type="EMBL" id="KAG6371092.1"/>
    </source>
</evidence>
<dbReference type="OrthoDB" id="3543113at2759"/>
<name>A0A8I2YFU8_9AGAM</name>
<evidence type="ECO:0008006" key="3">
    <source>
        <dbReference type="Google" id="ProtNLM"/>
    </source>
</evidence>
<dbReference type="SUPFAM" id="SSF52047">
    <property type="entry name" value="RNI-like"/>
    <property type="match status" value="1"/>
</dbReference>
<dbReference type="Proteomes" id="UP000683000">
    <property type="component" value="Unassembled WGS sequence"/>
</dbReference>
<dbReference type="Gene3D" id="3.80.10.10">
    <property type="entry name" value="Ribonuclease Inhibitor"/>
    <property type="match status" value="1"/>
</dbReference>
<dbReference type="AlphaFoldDB" id="A0A8I2YFU8"/>
<accession>A0A8I2YFU8</accession>